<comment type="caution">
    <text evidence="9">The sequence shown here is derived from an EMBL/GenBank/DDBJ whole genome shotgun (WGS) entry which is preliminary data.</text>
</comment>
<keyword evidence="5 8" id="KW-1133">Transmembrane helix</keyword>
<feature type="transmembrane region" description="Helical" evidence="8">
    <location>
        <begin position="99"/>
        <end position="122"/>
    </location>
</feature>
<feature type="region of interest" description="Disordered" evidence="7">
    <location>
        <begin position="1"/>
        <end position="27"/>
    </location>
</feature>
<feature type="transmembrane region" description="Helical" evidence="8">
    <location>
        <begin position="516"/>
        <end position="536"/>
    </location>
</feature>
<evidence type="ECO:0000256" key="1">
    <source>
        <dbReference type="ARBA" id="ARBA00004141"/>
    </source>
</evidence>
<evidence type="ECO:0000256" key="2">
    <source>
        <dbReference type="ARBA" id="ARBA00008807"/>
    </source>
</evidence>
<feature type="transmembrane region" description="Helical" evidence="8">
    <location>
        <begin position="61"/>
        <end position="79"/>
    </location>
</feature>
<evidence type="ECO:0000256" key="3">
    <source>
        <dbReference type="ARBA" id="ARBA00022448"/>
    </source>
</evidence>
<comment type="subcellular location">
    <subcellularLocation>
        <location evidence="1">Membrane</location>
        <topology evidence="1">Multi-pass membrane protein</topology>
    </subcellularLocation>
</comment>
<name>A0ABR4L4W1_9EURO</name>
<dbReference type="PANTHER" id="PTHR31645">
    <property type="entry name" value="OLIGOPEPTIDE TRANSPORTER YGL114W-RELATED"/>
    <property type="match status" value="1"/>
</dbReference>
<keyword evidence="6 8" id="KW-0472">Membrane</keyword>
<feature type="transmembrane region" description="Helical" evidence="8">
    <location>
        <begin position="256"/>
        <end position="283"/>
    </location>
</feature>
<sequence length="633" mass="67235">MSCEETLGRTSSDTVEEPNPFAPFPDSEPNERRILTLRAILVGSLCGTLVNASNIYLGLKAGWTTSANIFGSIIGFVVLKQWSASSFSSHAFGPHENNIVQTAATAAGGLSGVFVSAIPALYKLGLLKTPGADYFHLTLLTGLGGLFGLFSVAPLRHFFLVQVARELDLRFPSSTATATTIRSVHQAVEGGMKARRKLRVMVIAFVAALILRVASQYAIGILWDWHPFTWMVTTGITVSAAMSLESWGWYIEWTPAFIGSAMLVSVNVAVSFLAGSVLAWGIIGPLLVSNGIAFGQHRSSEEPWTEPMSYTSLSKELATADHPSPRDRVRLWMWLPGVIFVIVLSCPALKGQFGMSYLLTLLSLFLAFGMSLLAIQATGATDTTPLGTLSKVSQVILGSLNNQPSIAAAQRLNLIGGALTNIGASQATDLMGDFRVGFLLGTPPSTQYLTQIIGTLLATFISPLIFMIFSTAYPCILASDPNPTDSCEFSLPAASAWRVIAVAATEPTLPIPRSSVIFSITMGILGSAMVLLRHFILVDKWAHARKYHPNLMILAMAFTLPATHYGIAMVIGALVAAVWRKRSLLGYEEYGAAVAAGLMAGEGIGGSVNALLSILGVGGEGWGTGVGCPAGMC</sequence>
<gene>
    <name evidence="9" type="ORF">BJX68DRAFT_252249</name>
</gene>
<evidence type="ECO:0000256" key="6">
    <source>
        <dbReference type="ARBA" id="ARBA00023136"/>
    </source>
</evidence>
<protein>
    <submittedName>
        <fullName evidence="9">OPT superfamily oligopeptide transporter</fullName>
    </submittedName>
</protein>
<feature type="transmembrane region" description="Helical" evidence="8">
    <location>
        <begin position="200"/>
        <end position="219"/>
    </location>
</feature>
<evidence type="ECO:0000256" key="4">
    <source>
        <dbReference type="ARBA" id="ARBA00022692"/>
    </source>
</evidence>
<feature type="transmembrane region" description="Helical" evidence="8">
    <location>
        <begin position="331"/>
        <end position="349"/>
    </location>
</feature>
<dbReference type="InterPro" id="IPR004813">
    <property type="entry name" value="OPT"/>
</dbReference>
<evidence type="ECO:0000256" key="7">
    <source>
        <dbReference type="SAM" id="MobiDB-lite"/>
    </source>
</evidence>
<dbReference type="Pfam" id="PF03169">
    <property type="entry name" value="OPT"/>
    <property type="match status" value="2"/>
</dbReference>
<evidence type="ECO:0000313" key="9">
    <source>
        <dbReference type="EMBL" id="KAL2859214.1"/>
    </source>
</evidence>
<dbReference type="PANTHER" id="PTHR31645:SF3">
    <property type="entry name" value="OLIGOPEPTIDE TRANSPORTER"/>
    <property type="match status" value="1"/>
</dbReference>
<organism evidence="9 10">
    <name type="scientific">Aspergillus pseudodeflectus</name>
    <dbReference type="NCBI Taxonomy" id="176178"/>
    <lineage>
        <taxon>Eukaryota</taxon>
        <taxon>Fungi</taxon>
        <taxon>Dikarya</taxon>
        <taxon>Ascomycota</taxon>
        <taxon>Pezizomycotina</taxon>
        <taxon>Eurotiomycetes</taxon>
        <taxon>Eurotiomycetidae</taxon>
        <taxon>Eurotiales</taxon>
        <taxon>Aspergillaceae</taxon>
        <taxon>Aspergillus</taxon>
        <taxon>Aspergillus subgen. Nidulantes</taxon>
    </lineage>
</organism>
<feature type="transmembrane region" description="Helical" evidence="8">
    <location>
        <begin position="551"/>
        <end position="579"/>
    </location>
</feature>
<feature type="transmembrane region" description="Helical" evidence="8">
    <location>
        <begin position="356"/>
        <end position="377"/>
    </location>
</feature>
<proteinExistence type="inferred from homology"/>
<feature type="transmembrane region" description="Helical" evidence="8">
    <location>
        <begin position="134"/>
        <end position="155"/>
    </location>
</feature>
<feature type="transmembrane region" description="Helical" evidence="8">
    <location>
        <begin position="225"/>
        <end position="244"/>
    </location>
</feature>
<keyword evidence="10" id="KW-1185">Reference proteome</keyword>
<reference evidence="9 10" key="1">
    <citation type="submission" date="2024-07" db="EMBL/GenBank/DDBJ databases">
        <title>Section-level genome sequencing and comparative genomics of Aspergillus sections Usti and Cavernicolus.</title>
        <authorList>
            <consortium name="Lawrence Berkeley National Laboratory"/>
            <person name="Nybo J.L."/>
            <person name="Vesth T.C."/>
            <person name="Theobald S."/>
            <person name="Frisvad J.C."/>
            <person name="Larsen T.O."/>
            <person name="Kjaerboelling I."/>
            <person name="Rothschild-Mancinelli K."/>
            <person name="Lyhne E.K."/>
            <person name="Kogle M.E."/>
            <person name="Barry K."/>
            <person name="Clum A."/>
            <person name="Na H."/>
            <person name="Ledsgaard L."/>
            <person name="Lin J."/>
            <person name="Lipzen A."/>
            <person name="Kuo A."/>
            <person name="Riley R."/>
            <person name="Mondo S."/>
            <person name="LaButti K."/>
            <person name="Haridas S."/>
            <person name="Pangalinan J."/>
            <person name="Salamov A.A."/>
            <person name="Simmons B.A."/>
            <person name="Magnuson J.K."/>
            <person name="Chen J."/>
            <person name="Drula E."/>
            <person name="Henrissat B."/>
            <person name="Wiebenga A."/>
            <person name="Lubbers R.J."/>
            <person name="Gomes A.C."/>
            <person name="Macurrencykelacurrency M.R."/>
            <person name="Stajich J."/>
            <person name="Grigoriev I.V."/>
            <person name="Mortensen U.H."/>
            <person name="De vries R.P."/>
            <person name="Baker S.E."/>
            <person name="Andersen M.R."/>
        </authorList>
    </citation>
    <scope>NUCLEOTIDE SEQUENCE [LARGE SCALE GENOMIC DNA]</scope>
    <source>
        <strain evidence="9 10">CBS 756.74</strain>
    </source>
</reference>
<dbReference type="Proteomes" id="UP001610444">
    <property type="component" value="Unassembled WGS sequence"/>
</dbReference>
<dbReference type="GeneID" id="98157685"/>
<dbReference type="EMBL" id="JBFXLR010000003">
    <property type="protein sequence ID" value="KAL2859214.1"/>
    <property type="molecule type" value="Genomic_DNA"/>
</dbReference>
<evidence type="ECO:0000256" key="8">
    <source>
        <dbReference type="SAM" id="Phobius"/>
    </source>
</evidence>
<keyword evidence="4 8" id="KW-0812">Transmembrane</keyword>
<evidence type="ECO:0000313" key="10">
    <source>
        <dbReference type="Proteomes" id="UP001610444"/>
    </source>
</evidence>
<evidence type="ECO:0000256" key="5">
    <source>
        <dbReference type="ARBA" id="ARBA00022989"/>
    </source>
</evidence>
<comment type="similarity">
    <text evidence="2">Belongs to the oligopeptide OPT transporter family.</text>
</comment>
<accession>A0ABR4L4W1</accession>
<feature type="transmembrane region" description="Helical" evidence="8">
    <location>
        <begin position="35"/>
        <end position="55"/>
    </location>
</feature>
<feature type="transmembrane region" description="Helical" evidence="8">
    <location>
        <begin position="448"/>
        <end position="469"/>
    </location>
</feature>
<dbReference type="InterPro" id="IPR045035">
    <property type="entry name" value="YSL-like"/>
</dbReference>
<keyword evidence="3" id="KW-0813">Transport</keyword>
<dbReference type="RefSeq" id="XP_070904148.1">
    <property type="nucleotide sequence ID" value="XM_071042521.1"/>
</dbReference>